<reference evidence="4 5" key="1">
    <citation type="submission" date="2021-08" db="EMBL/GenBank/DDBJ databases">
        <title>Comparative Genomics Analysis of the Genus Qipengyuania Reveals Extensive Genetic Diversity and Metabolic Versatility, Including the Description of Fifteen Novel Species.</title>
        <authorList>
            <person name="Liu Y."/>
        </authorList>
    </citation>
    <scope>NUCLEOTIDE SEQUENCE [LARGE SCALE GENOMIC DNA]</scope>
    <source>
        <strain evidence="4 5">1NDH1</strain>
    </source>
</reference>
<organism evidence="4 5">
    <name type="scientific">Qipengyuania gelatinilytica</name>
    <dbReference type="NCBI Taxonomy" id="2867231"/>
    <lineage>
        <taxon>Bacteria</taxon>
        <taxon>Pseudomonadati</taxon>
        <taxon>Pseudomonadota</taxon>
        <taxon>Alphaproteobacteria</taxon>
        <taxon>Sphingomonadales</taxon>
        <taxon>Erythrobacteraceae</taxon>
        <taxon>Qipengyuania</taxon>
    </lineage>
</organism>
<dbReference type="SUPFAM" id="SSF52540">
    <property type="entry name" value="P-loop containing nucleoside triphosphate hydrolases"/>
    <property type="match status" value="1"/>
</dbReference>
<evidence type="ECO:0000256" key="1">
    <source>
        <dbReference type="ARBA" id="ARBA00022679"/>
    </source>
</evidence>
<dbReference type="Pfam" id="PF00685">
    <property type="entry name" value="Sulfotransfer_1"/>
    <property type="match status" value="1"/>
</dbReference>
<protein>
    <submittedName>
        <fullName evidence="4">Sulfotransferase domain-containing protein</fullName>
    </submittedName>
</protein>
<keyword evidence="1" id="KW-0808">Transferase</keyword>
<keyword evidence="2" id="KW-0325">Glycoprotein</keyword>
<accession>A0ABX9A3A3</accession>
<name>A0ABX9A3A3_9SPHN</name>
<dbReference type="InterPro" id="IPR037359">
    <property type="entry name" value="NST/OST"/>
</dbReference>
<evidence type="ECO:0000256" key="2">
    <source>
        <dbReference type="ARBA" id="ARBA00023180"/>
    </source>
</evidence>
<dbReference type="Proteomes" id="UP000824321">
    <property type="component" value="Chromosome"/>
</dbReference>
<keyword evidence="5" id="KW-1185">Reference proteome</keyword>
<dbReference type="InterPro" id="IPR000863">
    <property type="entry name" value="Sulfotransferase_dom"/>
</dbReference>
<sequence length="282" mass="32600">MTAARKPDFVIIGAAKAATTWIQLQLQANPAIFMPDPEPHFFSREYEKGEDHYLDWFRNHPARATLLGEKSADYLSDAHVAKRMAQMLPDARLVVQLRNPVGRAYSDYKMFYRRGEVNDQPEDYLSDPDNPHPRFLLDGLYGKHLSGWLEHFPREQLLVFTYEDVSRDPIGVIERVCGHIGAPITINDELIYKRENNSREMLLPLLMRKVLAPFKEPVRPFRGKFWFESARSLLAREVRYPPLDAGLREHMEDFYREDIELTEQLTGLDLSAWKAPATSAVA</sequence>
<evidence type="ECO:0000259" key="3">
    <source>
        <dbReference type="Pfam" id="PF00685"/>
    </source>
</evidence>
<dbReference type="InterPro" id="IPR027417">
    <property type="entry name" value="P-loop_NTPase"/>
</dbReference>
<feature type="domain" description="Sulfotransferase" evidence="3">
    <location>
        <begin position="7"/>
        <end position="189"/>
    </location>
</feature>
<dbReference type="PANTHER" id="PTHR10605">
    <property type="entry name" value="HEPARAN SULFATE SULFOTRANSFERASE"/>
    <property type="match status" value="1"/>
</dbReference>
<dbReference type="RefSeq" id="WP_221431452.1">
    <property type="nucleotide sequence ID" value="NZ_CP081294.1"/>
</dbReference>
<proteinExistence type="predicted"/>
<evidence type="ECO:0000313" key="4">
    <source>
        <dbReference type="EMBL" id="QZD95723.1"/>
    </source>
</evidence>
<evidence type="ECO:0000313" key="5">
    <source>
        <dbReference type="Proteomes" id="UP000824321"/>
    </source>
</evidence>
<dbReference type="Gene3D" id="3.40.50.300">
    <property type="entry name" value="P-loop containing nucleotide triphosphate hydrolases"/>
    <property type="match status" value="1"/>
</dbReference>
<dbReference type="EMBL" id="CP081294">
    <property type="protein sequence ID" value="QZD95723.1"/>
    <property type="molecule type" value="Genomic_DNA"/>
</dbReference>
<dbReference type="PANTHER" id="PTHR10605:SF56">
    <property type="entry name" value="BIFUNCTIONAL HEPARAN SULFATE N-DEACETYLASE_N-SULFOTRANSFERASE"/>
    <property type="match status" value="1"/>
</dbReference>
<gene>
    <name evidence="4" type="ORF">K3136_03075</name>
</gene>